<evidence type="ECO:0000313" key="1">
    <source>
        <dbReference type="EMBL" id="HIU51828.1"/>
    </source>
</evidence>
<reference evidence="1" key="1">
    <citation type="submission" date="2020-10" db="EMBL/GenBank/DDBJ databases">
        <authorList>
            <person name="Gilroy R."/>
        </authorList>
    </citation>
    <scope>NUCLEOTIDE SEQUENCE</scope>
    <source>
        <strain evidence="1">CHK195-15760</strain>
    </source>
</reference>
<proteinExistence type="predicted"/>
<evidence type="ECO:0000313" key="2">
    <source>
        <dbReference type="Proteomes" id="UP000824093"/>
    </source>
</evidence>
<dbReference type="AlphaFoldDB" id="A0A9D1M1F2"/>
<name>A0A9D1M1F2_9FIRM</name>
<gene>
    <name evidence="1" type="ORF">IAB70_04300</name>
</gene>
<protein>
    <submittedName>
        <fullName evidence="1">Uncharacterized protein</fullName>
    </submittedName>
</protein>
<dbReference type="Proteomes" id="UP000824093">
    <property type="component" value="Unassembled WGS sequence"/>
</dbReference>
<sequence length="186" mass="21491">MYQIYNKLESAELIEKLNLNVLPQKMFKVNGVQDVEGFLDSHPAQFYSIRDNVKSNSKNRNHKASKEDILNSYQKFDICTVGVSQFNYIDNQVLTGNILIDEKGNVTIEGTNEKCDSAREAVNNAKYHINTDIFDKKLKYINGAYDIIDYVLEHNLQNVVVEFSVFNKNIGVNQEKVLIWELRTNY</sequence>
<comment type="caution">
    <text evidence="1">The sequence shown here is derived from an EMBL/GenBank/DDBJ whole genome shotgun (WGS) entry which is preliminary data.</text>
</comment>
<reference evidence="1" key="2">
    <citation type="journal article" date="2021" name="PeerJ">
        <title>Extensive microbial diversity within the chicken gut microbiome revealed by metagenomics and culture.</title>
        <authorList>
            <person name="Gilroy R."/>
            <person name="Ravi A."/>
            <person name="Getino M."/>
            <person name="Pursley I."/>
            <person name="Horton D.L."/>
            <person name="Alikhan N.F."/>
            <person name="Baker D."/>
            <person name="Gharbi K."/>
            <person name="Hall N."/>
            <person name="Watson M."/>
            <person name="Adriaenssens E.M."/>
            <person name="Foster-Nyarko E."/>
            <person name="Jarju S."/>
            <person name="Secka A."/>
            <person name="Antonio M."/>
            <person name="Oren A."/>
            <person name="Chaudhuri R.R."/>
            <person name="La Ragione R."/>
            <person name="Hildebrand F."/>
            <person name="Pallen M.J."/>
        </authorList>
    </citation>
    <scope>NUCLEOTIDE SEQUENCE</scope>
    <source>
        <strain evidence="1">CHK195-15760</strain>
    </source>
</reference>
<accession>A0A9D1M1F2</accession>
<dbReference type="EMBL" id="DVNH01000027">
    <property type="protein sequence ID" value="HIU51828.1"/>
    <property type="molecule type" value="Genomic_DNA"/>
</dbReference>
<organism evidence="1 2">
    <name type="scientific">Candidatus Merdicola faecigallinarum</name>
    <dbReference type="NCBI Taxonomy" id="2840862"/>
    <lineage>
        <taxon>Bacteria</taxon>
        <taxon>Bacillati</taxon>
        <taxon>Bacillota</taxon>
        <taxon>Clostridia</taxon>
        <taxon>Candidatus Merdicola</taxon>
    </lineage>
</organism>